<dbReference type="VEuPathDB" id="PlasmoDB:C922_05724"/>
<keyword evidence="3" id="KW-1185">Reference proteome</keyword>
<feature type="compositionally biased region" description="Basic and acidic residues" evidence="1">
    <location>
        <begin position="31"/>
        <end position="45"/>
    </location>
</feature>
<evidence type="ECO:0000313" key="2">
    <source>
        <dbReference type="EMBL" id="EUD63894.1"/>
    </source>
</evidence>
<organism evidence="2 3">
    <name type="scientific">Plasmodium inui San Antonio 1</name>
    <dbReference type="NCBI Taxonomy" id="1237626"/>
    <lineage>
        <taxon>Eukaryota</taxon>
        <taxon>Sar</taxon>
        <taxon>Alveolata</taxon>
        <taxon>Apicomplexa</taxon>
        <taxon>Aconoidasida</taxon>
        <taxon>Haemosporida</taxon>
        <taxon>Plasmodiidae</taxon>
        <taxon>Plasmodium</taxon>
        <taxon>Plasmodium (Plasmodium)</taxon>
    </lineage>
</organism>
<evidence type="ECO:0000313" key="3">
    <source>
        <dbReference type="Proteomes" id="UP000030640"/>
    </source>
</evidence>
<name>W7A479_9APIC</name>
<gene>
    <name evidence="2" type="ORF">C922_05724</name>
</gene>
<evidence type="ECO:0000256" key="1">
    <source>
        <dbReference type="SAM" id="MobiDB-lite"/>
    </source>
</evidence>
<dbReference type="EMBL" id="KI965611">
    <property type="protein sequence ID" value="EUD63894.1"/>
    <property type="molecule type" value="Genomic_DNA"/>
</dbReference>
<dbReference type="GeneID" id="20040998"/>
<protein>
    <submittedName>
        <fullName evidence="2">Uncharacterized protein</fullName>
    </submittedName>
</protein>
<proteinExistence type="predicted"/>
<sequence length="134" mass="15253">MNSHDYQHLNLSRSNFVRILEPRVKSNPNDSPEHKTPRSLKDRSTRQPQVDESDYLQKGGSVRKNQGLDFDSSTKKHQEDYQGISYNESRKRIAGQIKNSQDRCVYASPPKADPPLPPRDQLSPGGRSLLPNRA</sequence>
<dbReference type="AlphaFoldDB" id="W7A479"/>
<dbReference type="Proteomes" id="UP000030640">
    <property type="component" value="Unassembled WGS sequence"/>
</dbReference>
<feature type="region of interest" description="Disordered" evidence="1">
    <location>
        <begin position="21"/>
        <end position="134"/>
    </location>
</feature>
<dbReference type="RefSeq" id="XP_008819517.1">
    <property type="nucleotide sequence ID" value="XM_008821295.1"/>
</dbReference>
<reference evidence="2 3" key="1">
    <citation type="submission" date="2013-02" db="EMBL/GenBank/DDBJ databases">
        <title>The Genome Sequence of Plasmodium inui San Antonio 1.</title>
        <authorList>
            <consortium name="The Broad Institute Genome Sequencing Platform"/>
            <consortium name="The Broad Institute Genome Sequencing Center for Infectious Disease"/>
            <person name="Neafsey D."/>
            <person name="Cheeseman I."/>
            <person name="Volkman S."/>
            <person name="Adams J."/>
            <person name="Walker B."/>
            <person name="Young S.K."/>
            <person name="Zeng Q."/>
            <person name="Gargeya S."/>
            <person name="Fitzgerald M."/>
            <person name="Haas B."/>
            <person name="Abouelleil A."/>
            <person name="Alvarado L."/>
            <person name="Arachchi H.M."/>
            <person name="Berlin A.M."/>
            <person name="Chapman S.B."/>
            <person name="Dewar J."/>
            <person name="Goldberg J."/>
            <person name="Griggs A."/>
            <person name="Gujja S."/>
            <person name="Hansen M."/>
            <person name="Howarth C."/>
            <person name="Imamovic A."/>
            <person name="Larimer J."/>
            <person name="McCowan C."/>
            <person name="Murphy C."/>
            <person name="Neiman D."/>
            <person name="Pearson M."/>
            <person name="Priest M."/>
            <person name="Roberts A."/>
            <person name="Saif S."/>
            <person name="Shea T."/>
            <person name="Sisk P."/>
            <person name="Sykes S."/>
            <person name="Wortman J."/>
            <person name="Nusbaum C."/>
            <person name="Birren B."/>
        </authorList>
    </citation>
    <scope>NUCLEOTIDE SEQUENCE [LARGE SCALE GENOMIC DNA]</scope>
    <source>
        <strain evidence="2 3">San Antonio 1</strain>
    </source>
</reference>
<accession>W7A479</accession>